<dbReference type="GO" id="GO:0050567">
    <property type="term" value="F:glutaminyl-tRNA synthase (glutamine-hydrolyzing) activity"/>
    <property type="evidence" value="ECO:0007669"/>
    <property type="project" value="UniProtKB-EC"/>
</dbReference>
<dbReference type="EMBL" id="JAFBCY010000004">
    <property type="protein sequence ID" value="MBM7853009.1"/>
    <property type="molecule type" value="Genomic_DNA"/>
</dbReference>
<dbReference type="SUPFAM" id="SSF75304">
    <property type="entry name" value="Amidase signature (AS) enzymes"/>
    <property type="match status" value="1"/>
</dbReference>
<organism evidence="4 5">
    <name type="scientific">Methylopila capsulata</name>
    <dbReference type="NCBI Taxonomy" id="61654"/>
    <lineage>
        <taxon>Bacteria</taxon>
        <taxon>Pseudomonadati</taxon>
        <taxon>Pseudomonadota</taxon>
        <taxon>Alphaproteobacteria</taxon>
        <taxon>Hyphomicrobiales</taxon>
        <taxon>Methylopilaceae</taxon>
        <taxon>Methylopila</taxon>
    </lineage>
</organism>
<dbReference type="PANTHER" id="PTHR11895">
    <property type="entry name" value="TRANSAMIDASE"/>
    <property type="match status" value="1"/>
</dbReference>
<evidence type="ECO:0000256" key="1">
    <source>
        <dbReference type="ARBA" id="ARBA00003871"/>
    </source>
</evidence>
<evidence type="ECO:0000259" key="3">
    <source>
        <dbReference type="Pfam" id="PF01425"/>
    </source>
</evidence>
<dbReference type="Gene3D" id="3.90.1300.10">
    <property type="entry name" value="Amidase signature (AS) domain"/>
    <property type="match status" value="1"/>
</dbReference>
<comment type="function">
    <text evidence="1">Hydrolyzes indole-3-acetamide (IAM) into indole-3-acetic acid (IAA).</text>
</comment>
<evidence type="ECO:0000313" key="5">
    <source>
        <dbReference type="Proteomes" id="UP000758856"/>
    </source>
</evidence>
<sequence length="462" mass="48588">MTDATELAYLDLVDAAAAVAAKRVSSRELTEALIARIERWQPHVNAFTSFEPEAALLAADRADASEPTRPLHGVPLAHKDMFYAAGKVVSCGSALRADWVATETATVLERLEAAGQIRLGALGMAEFAYGVTGHNSHFGHARNPWNPERITGGSSSGSGVAVAAGLSFAALGSDTGGSVRLPAHFCGVTGLKTTLGLVSRANAMPLSSTLDTIGPLARSARDLRLIMRLVAGPDPLDGETGEPWREDDRPASAMTIGVPTSFYVEDLDADVASAFQQAIETFRSLGCRIVSVDLPDEALLSSAALIALGAEAAALHRRNLAERPELYGEQTRARLINGFGYSGVQYVDALRGRGPALARRIEHMGACDAVIAPIARFPAPPIADTDVGARFDGVVAAVSALMRPVNYLGLPAIALPAGLSRDGLPIGVQVMGRPFNDPALLTLGEAFQSATDHHRRRPPDPS</sequence>
<dbReference type="PROSITE" id="PS00571">
    <property type="entry name" value="AMIDASES"/>
    <property type="match status" value="1"/>
</dbReference>
<dbReference type="InterPro" id="IPR036928">
    <property type="entry name" value="AS_sf"/>
</dbReference>
<reference evidence="4 5" key="1">
    <citation type="submission" date="2021-01" db="EMBL/GenBank/DDBJ databases">
        <title>Genomic Encyclopedia of Type Strains, Phase IV (KMG-IV): sequencing the most valuable type-strain genomes for metagenomic binning, comparative biology and taxonomic classification.</title>
        <authorList>
            <person name="Goeker M."/>
        </authorList>
    </citation>
    <scope>NUCLEOTIDE SEQUENCE [LARGE SCALE GENOMIC DNA]</scope>
    <source>
        <strain evidence="4 5">DSM 6130</strain>
    </source>
</reference>
<dbReference type="Pfam" id="PF01425">
    <property type="entry name" value="Amidase"/>
    <property type="match status" value="1"/>
</dbReference>
<feature type="domain" description="Amidase" evidence="3">
    <location>
        <begin position="28"/>
        <end position="441"/>
    </location>
</feature>
<dbReference type="GO" id="GO:0050566">
    <property type="term" value="F:asparaginyl-tRNA synthase (glutamine-hydrolyzing) activity"/>
    <property type="evidence" value="ECO:0007669"/>
    <property type="project" value="UniProtKB-EC"/>
</dbReference>
<accession>A0ABS2TD50</accession>
<dbReference type="PANTHER" id="PTHR11895:SF176">
    <property type="entry name" value="AMIDASE AMID-RELATED"/>
    <property type="match status" value="1"/>
</dbReference>
<proteinExistence type="predicted"/>
<dbReference type="InterPro" id="IPR023631">
    <property type="entry name" value="Amidase_dom"/>
</dbReference>
<protein>
    <recommendedName>
        <fullName evidence="2">Indoleacetamide hydrolase</fullName>
    </recommendedName>
</protein>
<dbReference type="RefSeq" id="WP_246482554.1">
    <property type="nucleotide sequence ID" value="NZ_BSFF01000010.1"/>
</dbReference>
<name>A0ABS2TD50_9HYPH</name>
<keyword evidence="4" id="KW-0436">Ligase</keyword>
<gene>
    <name evidence="4" type="ORF">JOD31_003260</name>
</gene>
<evidence type="ECO:0000256" key="2">
    <source>
        <dbReference type="ARBA" id="ARBA00021874"/>
    </source>
</evidence>
<evidence type="ECO:0000313" key="4">
    <source>
        <dbReference type="EMBL" id="MBM7853009.1"/>
    </source>
</evidence>
<keyword evidence="5" id="KW-1185">Reference proteome</keyword>
<dbReference type="InterPro" id="IPR000120">
    <property type="entry name" value="Amidase"/>
</dbReference>
<comment type="caution">
    <text evidence="4">The sequence shown here is derived from an EMBL/GenBank/DDBJ whole genome shotgun (WGS) entry which is preliminary data.</text>
</comment>
<dbReference type="InterPro" id="IPR020556">
    <property type="entry name" value="Amidase_CS"/>
</dbReference>
<dbReference type="Proteomes" id="UP000758856">
    <property type="component" value="Unassembled WGS sequence"/>
</dbReference>